<evidence type="ECO:0000256" key="1">
    <source>
        <dbReference type="SAM" id="MobiDB-lite"/>
    </source>
</evidence>
<sequence>MGGFAASAFGLGFWQGAQAAGGSGTGPVVGPYRAGLSRR</sequence>
<evidence type="ECO:0000313" key="2">
    <source>
        <dbReference type="EMBL" id="EWC62535.1"/>
    </source>
</evidence>
<comment type="caution">
    <text evidence="2">The sequence shown here is derived from an EMBL/GenBank/DDBJ whole genome shotgun (WGS) entry which is preliminary data.</text>
</comment>
<organism evidence="2 3">
    <name type="scientific">Actinokineospora spheciospongiae</name>
    <dbReference type="NCBI Taxonomy" id="909613"/>
    <lineage>
        <taxon>Bacteria</taxon>
        <taxon>Bacillati</taxon>
        <taxon>Actinomycetota</taxon>
        <taxon>Actinomycetes</taxon>
        <taxon>Pseudonocardiales</taxon>
        <taxon>Pseudonocardiaceae</taxon>
        <taxon>Actinokineospora</taxon>
    </lineage>
</organism>
<protein>
    <submittedName>
        <fullName evidence="2">Uncharacterized protein</fullName>
    </submittedName>
</protein>
<accession>W7INQ9</accession>
<gene>
    <name evidence="2" type="ORF">UO65_2125</name>
</gene>
<feature type="region of interest" description="Disordered" evidence="1">
    <location>
        <begin position="18"/>
        <end position="39"/>
    </location>
</feature>
<reference evidence="2 3" key="1">
    <citation type="journal article" date="2014" name="Genome Announc.">
        <title>Draft Genome Sequence of the Antitrypanosomally Active Sponge-Associated Bacterium Actinokineospora sp. Strain EG49.</title>
        <authorList>
            <person name="Harjes J."/>
            <person name="Ryu T."/>
            <person name="Abdelmohsen U.R."/>
            <person name="Moitinho-Silva L."/>
            <person name="Horn H."/>
            <person name="Ravasi T."/>
            <person name="Hentschel U."/>
        </authorList>
    </citation>
    <scope>NUCLEOTIDE SEQUENCE [LARGE SCALE GENOMIC DNA]</scope>
    <source>
        <strain evidence="2 3">EG49</strain>
    </source>
</reference>
<dbReference type="Proteomes" id="UP000019277">
    <property type="component" value="Unassembled WGS sequence"/>
</dbReference>
<name>W7INQ9_9PSEU</name>
<evidence type="ECO:0000313" key="3">
    <source>
        <dbReference type="Proteomes" id="UP000019277"/>
    </source>
</evidence>
<dbReference type="AlphaFoldDB" id="W7INQ9"/>
<keyword evidence="3" id="KW-1185">Reference proteome</keyword>
<proteinExistence type="predicted"/>
<dbReference type="EMBL" id="AYXG01000076">
    <property type="protein sequence ID" value="EWC62535.1"/>
    <property type="molecule type" value="Genomic_DNA"/>
</dbReference>